<proteinExistence type="predicted"/>
<reference evidence="1 2" key="1">
    <citation type="submission" date="2020-10" db="EMBL/GenBank/DDBJ databases">
        <title>Aquamicrobium zhengzhouensis sp. nov., a exopolysaccharide producing bacterium isolated from farmland soil.</title>
        <authorList>
            <person name="Wang X."/>
        </authorList>
    </citation>
    <scope>NUCLEOTIDE SEQUENCE [LARGE SCALE GENOMIC DNA]</scope>
    <source>
        <strain evidence="2">cd-1</strain>
    </source>
</reference>
<name>A0ABS0SA28_9HYPH</name>
<keyword evidence="2" id="KW-1185">Reference proteome</keyword>
<organism evidence="1 2">
    <name type="scientific">Aquamicrobium zhengzhouense</name>
    <dbReference type="NCBI Taxonomy" id="2781738"/>
    <lineage>
        <taxon>Bacteria</taxon>
        <taxon>Pseudomonadati</taxon>
        <taxon>Pseudomonadota</taxon>
        <taxon>Alphaproteobacteria</taxon>
        <taxon>Hyphomicrobiales</taxon>
        <taxon>Phyllobacteriaceae</taxon>
        <taxon>Aquamicrobium</taxon>
    </lineage>
</organism>
<evidence type="ECO:0000313" key="1">
    <source>
        <dbReference type="EMBL" id="MBI1620129.1"/>
    </source>
</evidence>
<sequence>MVDMISISHLLRLVDAYAAATRLPDVTISHRLFGDSKKLAALRAGADITVTRFNGAVRWFSANWPLDVEWPDCVERPELEAAE</sequence>
<dbReference type="Proteomes" id="UP000601789">
    <property type="component" value="Unassembled WGS sequence"/>
</dbReference>
<gene>
    <name evidence="1" type="ORF">IOD40_05565</name>
</gene>
<protein>
    <submittedName>
        <fullName evidence="1">Uncharacterized protein</fullName>
    </submittedName>
</protein>
<comment type="caution">
    <text evidence="1">The sequence shown here is derived from an EMBL/GenBank/DDBJ whole genome shotgun (WGS) entry which is preliminary data.</text>
</comment>
<accession>A0ABS0SA28</accession>
<dbReference type="EMBL" id="JADGMQ010000002">
    <property type="protein sequence ID" value="MBI1620129.1"/>
    <property type="molecule type" value="Genomic_DNA"/>
</dbReference>
<evidence type="ECO:0000313" key="2">
    <source>
        <dbReference type="Proteomes" id="UP000601789"/>
    </source>
</evidence>